<gene>
    <name evidence="2" type="ORF">C4D60_Mb03t07280</name>
</gene>
<dbReference type="Proteomes" id="UP000317650">
    <property type="component" value="Chromosome 3"/>
</dbReference>
<reference evidence="2 3" key="1">
    <citation type="journal article" date="2019" name="Nat. Plants">
        <title>Genome sequencing of Musa balbisiana reveals subgenome evolution and function divergence in polyploid bananas.</title>
        <authorList>
            <person name="Yao X."/>
        </authorList>
    </citation>
    <scope>NUCLEOTIDE SEQUENCE [LARGE SCALE GENOMIC DNA]</scope>
    <source>
        <strain evidence="3">cv. DH-PKW</strain>
        <tissue evidence="2">Leaves</tissue>
    </source>
</reference>
<evidence type="ECO:0000313" key="3">
    <source>
        <dbReference type="Proteomes" id="UP000317650"/>
    </source>
</evidence>
<feature type="region of interest" description="Disordered" evidence="1">
    <location>
        <begin position="1"/>
        <end position="33"/>
    </location>
</feature>
<feature type="compositionally biased region" description="Basic residues" evidence="1">
    <location>
        <begin position="94"/>
        <end position="112"/>
    </location>
</feature>
<evidence type="ECO:0000313" key="2">
    <source>
        <dbReference type="EMBL" id="THU57792.1"/>
    </source>
</evidence>
<feature type="compositionally biased region" description="Polar residues" evidence="1">
    <location>
        <begin position="69"/>
        <end position="81"/>
    </location>
</feature>
<name>A0A4S8JAL5_MUSBA</name>
<dbReference type="AlphaFoldDB" id="A0A4S8JAL5"/>
<accession>A0A4S8JAL5</accession>
<feature type="region of interest" description="Disordered" evidence="1">
    <location>
        <begin position="59"/>
        <end position="161"/>
    </location>
</feature>
<keyword evidence="3" id="KW-1185">Reference proteome</keyword>
<feature type="compositionally biased region" description="Low complexity" evidence="1">
    <location>
        <begin position="121"/>
        <end position="130"/>
    </location>
</feature>
<protein>
    <submittedName>
        <fullName evidence="2">Uncharacterized protein</fullName>
    </submittedName>
</protein>
<proteinExistence type="predicted"/>
<comment type="caution">
    <text evidence="2">The sequence shown here is derived from an EMBL/GenBank/DDBJ whole genome shotgun (WGS) entry which is preliminary data.</text>
</comment>
<organism evidence="2 3">
    <name type="scientific">Musa balbisiana</name>
    <name type="common">Banana</name>
    <dbReference type="NCBI Taxonomy" id="52838"/>
    <lineage>
        <taxon>Eukaryota</taxon>
        <taxon>Viridiplantae</taxon>
        <taxon>Streptophyta</taxon>
        <taxon>Embryophyta</taxon>
        <taxon>Tracheophyta</taxon>
        <taxon>Spermatophyta</taxon>
        <taxon>Magnoliopsida</taxon>
        <taxon>Liliopsida</taxon>
        <taxon>Zingiberales</taxon>
        <taxon>Musaceae</taxon>
        <taxon>Musa</taxon>
    </lineage>
</organism>
<evidence type="ECO:0000256" key="1">
    <source>
        <dbReference type="SAM" id="MobiDB-lite"/>
    </source>
</evidence>
<feature type="compositionally biased region" description="Basic and acidic residues" evidence="1">
    <location>
        <begin position="133"/>
        <end position="158"/>
    </location>
</feature>
<dbReference type="EMBL" id="PYDT01000006">
    <property type="protein sequence ID" value="THU57792.1"/>
    <property type="molecule type" value="Genomic_DNA"/>
</dbReference>
<sequence length="173" mass="19576">MSGRAAIVERGEQRKKKGGAGVPEWATPQGGDGRFERCRWRRQRLGYAFIFDRDRAIATGCGRGGKGSNVRSGECSNSGSKSWPRVEWREERGRRHCREGRGGKQRGRSRVRDRREEGETEAGAGKATMGRFHAADERNEKERKSGGRGEIKPIDGRWRGRRPGRWLVLGELR</sequence>
<feature type="compositionally biased region" description="Basic and acidic residues" evidence="1">
    <location>
        <begin position="84"/>
        <end position="93"/>
    </location>
</feature>